<name>A0ABM4GGM5_DROKI</name>
<dbReference type="Pfam" id="PF14529">
    <property type="entry name" value="Exo_endo_phos_2"/>
    <property type="match status" value="1"/>
</dbReference>
<protein>
    <recommendedName>
        <fullName evidence="1">Endonuclease/exonuclease/phosphatase domain-containing protein</fullName>
    </recommendedName>
</protein>
<evidence type="ECO:0000313" key="3">
    <source>
        <dbReference type="RefSeq" id="XP_070141868.1"/>
    </source>
</evidence>
<accession>A0ABM4GGM5</accession>
<reference evidence="3" key="1">
    <citation type="submission" date="2025-08" db="UniProtKB">
        <authorList>
            <consortium name="RefSeq"/>
        </authorList>
    </citation>
    <scope>IDENTIFICATION</scope>
    <source>
        <strain evidence="3">14028-0561.14</strain>
        <tissue evidence="3">Whole fly</tissue>
    </source>
</reference>
<dbReference type="PANTHER" id="PTHR33273">
    <property type="entry name" value="DOMAIN-CONTAINING PROTEIN, PUTATIVE-RELATED"/>
    <property type="match status" value="1"/>
</dbReference>
<organism evidence="2 3">
    <name type="scientific">Drosophila kikkawai</name>
    <name type="common">Fruit fly</name>
    <dbReference type="NCBI Taxonomy" id="30033"/>
    <lineage>
        <taxon>Eukaryota</taxon>
        <taxon>Metazoa</taxon>
        <taxon>Ecdysozoa</taxon>
        <taxon>Arthropoda</taxon>
        <taxon>Hexapoda</taxon>
        <taxon>Insecta</taxon>
        <taxon>Pterygota</taxon>
        <taxon>Neoptera</taxon>
        <taxon>Endopterygota</taxon>
        <taxon>Diptera</taxon>
        <taxon>Brachycera</taxon>
        <taxon>Muscomorpha</taxon>
        <taxon>Ephydroidea</taxon>
        <taxon>Drosophilidae</taxon>
        <taxon>Drosophila</taxon>
        <taxon>Sophophora</taxon>
    </lineage>
</organism>
<dbReference type="PANTHER" id="PTHR33273:SF4">
    <property type="entry name" value="ENDONUCLEASE_EXONUCLEASE_PHOSPHATASE DOMAIN-CONTAINING PROTEIN"/>
    <property type="match status" value="1"/>
</dbReference>
<dbReference type="RefSeq" id="XP_070141868.1">
    <property type="nucleotide sequence ID" value="XM_070285767.1"/>
</dbReference>
<dbReference type="SUPFAM" id="SSF56219">
    <property type="entry name" value="DNase I-like"/>
    <property type="match status" value="1"/>
</dbReference>
<keyword evidence="2" id="KW-1185">Reference proteome</keyword>
<evidence type="ECO:0000259" key="1">
    <source>
        <dbReference type="Pfam" id="PF14529"/>
    </source>
</evidence>
<dbReference type="InterPro" id="IPR036691">
    <property type="entry name" value="Endo/exonu/phosph_ase_sf"/>
</dbReference>
<dbReference type="Proteomes" id="UP001652661">
    <property type="component" value="Chromosome 3L"/>
</dbReference>
<evidence type="ECO:0000313" key="2">
    <source>
        <dbReference type="Proteomes" id="UP001652661"/>
    </source>
</evidence>
<gene>
    <name evidence="3" type="primary">LOC121502767</name>
</gene>
<dbReference type="InterPro" id="IPR005135">
    <property type="entry name" value="Endo/exonuclease/phosphatase"/>
</dbReference>
<sequence length="304" mass="35431">MDKGRTNLWHGHKGIHNIILKLDSNLDLAVERFKAADGTAILIASGYMAHDEPAPPKAFNRVMQWAEETKTTLILGCYANARHTLWGSRETNERGESLFDSIICRDVTICNKGNTPTFIFPSTEGFQGWEEVLDITLQMEHSDYKVRNWRVSTQDSFSGHRYIYFQIAMPICETAPKRNPRNTDWDKYGKVVQSKVKDRKIKTRSTPERIDKEVEDFTNILNKAYTESCRLTYSKKTYPPWWNKELCELRKKVRKAFNTSYGTKDWQPYKAIHKEYKKAIYVAKKESWSSYCESLEGVKDTTRK</sequence>
<dbReference type="GeneID" id="121502767"/>
<dbReference type="Gene3D" id="3.60.10.10">
    <property type="entry name" value="Endonuclease/exonuclease/phosphatase"/>
    <property type="match status" value="1"/>
</dbReference>
<feature type="domain" description="Endonuclease/exonuclease/phosphatase" evidence="1">
    <location>
        <begin position="42"/>
        <end position="164"/>
    </location>
</feature>
<proteinExistence type="predicted"/>